<dbReference type="GeneID" id="37137100"/>
<dbReference type="RefSeq" id="XP_025495558.1">
    <property type="nucleotide sequence ID" value="XM_025634359.1"/>
</dbReference>
<keyword evidence="2" id="KW-0560">Oxidoreductase</keyword>
<dbReference type="GO" id="GO:0016705">
    <property type="term" value="F:oxidoreductase activity, acting on paired donors, with incorporation or reduction of molecular oxygen"/>
    <property type="evidence" value="ECO:0007669"/>
    <property type="project" value="InterPro"/>
</dbReference>
<dbReference type="AlphaFoldDB" id="A0A319DBB3"/>
<evidence type="ECO:0000256" key="4">
    <source>
        <dbReference type="PIRSR" id="PIRSR602401-1"/>
    </source>
</evidence>
<dbReference type="GO" id="GO:0020037">
    <property type="term" value="F:heme binding"/>
    <property type="evidence" value="ECO:0007669"/>
    <property type="project" value="InterPro"/>
</dbReference>
<accession>A0A319DBB3</accession>
<proteinExistence type="inferred from homology"/>
<dbReference type="PRINTS" id="PR00463">
    <property type="entry name" value="EP450I"/>
</dbReference>
<organism evidence="5 6">
    <name type="scientific">Aspergillus uvarum CBS 121591</name>
    <dbReference type="NCBI Taxonomy" id="1448315"/>
    <lineage>
        <taxon>Eukaryota</taxon>
        <taxon>Fungi</taxon>
        <taxon>Dikarya</taxon>
        <taxon>Ascomycota</taxon>
        <taxon>Pezizomycotina</taxon>
        <taxon>Eurotiomycetes</taxon>
        <taxon>Eurotiomycetidae</taxon>
        <taxon>Eurotiales</taxon>
        <taxon>Aspergillaceae</taxon>
        <taxon>Aspergillus</taxon>
        <taxon>Aspergillus subgen. Circumdati</taxon>
    </lineage>
</organism>
<dbReference type="Proteomes" id="UP000248340">
    <property type="component" value="Unassembled WGS sequence"/>
</dbReference>
<dbReference type="EMBL" id="KZ821680">
    <property type="protein sequence ID" value="PYH85358.1"/>
    <property type="molecule type" value="Genomic_DNA"/>
</dbReference>
<dbReference type="PRINTS" id="PR00385">
    <property type="entry name" value="P450"/>
</dbReference>
<dbReference type="PANTHER" id="PTHR24305:SF222">
    <property type="entry name" value="CYTOCHROME P450 MONOOXYGENASE STCS"/>
    <property type="match status" value="1"/>
</dbReference>
<name>A0A319DBB3_9EURO</name>
<dbReference type="GO" id="GO:0005506">
    <property type="term" value="F:iron ion binding"/>
    <property type="evidence" value="ECO:0007669"/>
    <property type="project" value="InterPro"/>
</dbReference>
<evidence type="ECO:0000256" key="1">
    <source>
        <dbReference type="ARBA" id="ARBA00010617"/>
    </source>
</evidence>
<dbReference type="InterPro" id="IPR036396">
    <property type="entry name" value="Cyt_P450_sf"/>
</dbReference>
<reference evidence="5 6" key="1">
    <citation type="submission" date="2016-12" db="EMBL/GenBank/DDBJ databases">
        <title>The genomes of Aspergillus section Nigri reveals drivers in fungal speciation.</title>
        <authorList>
            <consortium name="DOE Joint Genome Institute"/>
            <person name="Vesth T.C."/>
            <person name="Nybo J."/>
            <person name="Theobald S."/>
            <person name="Brandl J."/>
            <person name="Frisvad J.C."/>
            <person name="Nielsen K.F."/>
            <person name="Lyhne E.K."/>
            <person name="Kogle M.E."/>
            <person name="Kuo A."/>
            <person name="Riley R."/>
            <person name="Clum A."/>
            <person name="Nolan M."/>
            <person name="Lipzen A."/>
            <person name="Salamov A."/>
            <person name="Henrissat B."/>
            <person name="Wiebenga A."/>
            <person name="De Vries R.P."/>
            <person name="Grigoriev I.V."/>
            <person name="Mortensen U.H."/>
            <person name="Andersen M.R."/>
            <person name="Baker S.E."/>
        </authorList>
    </citation>
    <scope>NUCLEOTIDE SEQUENCE [LARGE SCALE GENOMIC DNA]</scope>
    <source>
        <strain evidence="5 6">CBS 121591</strain>
    </source>
</reference>
<protein>
    <submittedName>
        <fullName evidence="5">Putative cytochrome P450 oxidoreductase</fullName>
    </submittedName>
</protein>
<dbReference type="Pfam" id="PF00067">
    <property type="entry name" value="p450"/>
    <property type="match status" value="1"/>
</dbReference>
<dbReference type="InterPro" id="IPR001128">
    <property type="entry name" value="Cyt_P450"/>
</dbReference>
<evidence type="ECO:0000313" key="5">
    <source>
        <dbReference type="EMBL" id="PYH85358.1"/>
    </source>
</evidence>
<keyword evidence="4" id="KW-0349">Heme</keyword>
<dbReference type="InterPro" id="IPR002401">
    <property type="entry name" value="Cyt_P450_E_grp-I"/>
</dbReference>
<dbReference type="Gene3D" id="1.10.630.10">
    <property type="entry name" value="Cytochrome P450"/>
    <property type="match status" value="1"/>
</dbReference>
<keyword evidence="4" id="KW-0408">Iron</keyword>
<dbReference type="VEuPathDB" id="FungiDB:BO82DRAFT_351208"/>
<comment type="cofactor">
    <cofactor evidence="4">
        <name>heme</name>
        <dbReference type="ChEBI" id="CHEBI:30413"/>
    </cofactor>
</comment>
<evidence type="ECO:0000313" key="6">
    <source>
        <dbReference type="Proteomes" id="UP000248340"/>
    </source>
</evidence>
<dbReference type="STRING" id="1448315.A0A319DBB3"/>
<evidence type="ECO:0000256" key="3">
    <source>
        <dbReference type="ARBA" id="ARBA00023033"/>
    </source>
</evidence>
<feature type="binding site" description="axial binding residue" evidence="4">
    <location>
        <position position="344"/>
    </location>
    <ligand>
        <name>heme</name>
        <dbReference type="ChEBI" id="CHEBI:30413"/>
    </ligand>
    <ligandPart>
        <name>Fe</name>
        <dbReference type="ChEBI" id="CHEBI:18248"/>
    </ligandPart>
</feature>
<keyword evidence="6" id="KW-1185">Reference proteome</keyword>
<comment type="similarity">
    <text evidence="1">Belongs to the cytochrome P450 family.</text>
</comment>
<dbReference type="InterPro" id="IPR050121">
    <property type="entry name" value="Cytochrome_P450_monoxygenase"/>
</dbReference>
<dbReference type="CDD" id="cd11051">
    <property type="entry name" value="CYP59-like"/>
    <property type="match status" value="1"/>
</dbReference>
<dbReference type="GO" id="GO:0004497">
    <property type="term" value="F:monooxygenase activity"/>
    <property type="evidence" value="ECO:0007669"/>
    <property type="project" value="UniProtKB-KW"/>
</dbReference>
<dbReference type="OrthoDB" id="10029320at2759"/>
<sequence>MLIYYFQGEEWKTLRKRFNPGFAPQHLMTLLPRIVAMSRRFVGNLDRHAKSGEAFRLDEPCINLTFDIIGAKVMDTDFGAQCAPHQQSEIFKLFRELVRSYPMAGGMSWERVNLWGALQRRRITGRFEKYLRAHITQKFADLRQAADAAPTEKGRSRSILSLSLQDLATLDEDVISQTSDQLKSFLFAGYDTTSIVLQWTFYELSRTPRALQAVRTELAALFGADPSPTVVWDKLTAPGGESLLNQMPYTSAVIKEVLRLHPPSGSARFTAPGTGFTVQLPGGDSVNLDGMVVYNCETLIHRDEAVYGATKDMFCPERWLDSPEKNRGIPASAWRAFERGPRSCIGQELATLEVRVILACTVRRYEVTKVGLGEVVKNEKGQPVMGAQGQFAVRKELFNTMQITAKPVDGTRVRVAFAAEGGAGSVGAV</sequence>
<gene>
    <name evidence="5" type="ORF">BO82DRAFT_351208</name>
</gene>
<dbReference type="SUPFAM" id="SSF48264">
    <property type="entry name" value="Cytochrome P450"/>
    <property type="match status" value="1"/>
</dbReference>
<keyword evidence="4" id="KW-0479">Metal-binding</keyword>
<keyword evidence="3" id="KW-0503">Monooxygenase</keyword>
<evidence type="ECO:0000256" key="2">
    <source>
        <dbReference type="ARBA" id="ARBA00023002"/>
    </source>
</evidence>
<dbReference type="PANTHER" id="PTHR24305">
    <property type="entry name" value="CYTOCHROME P450"/>
    <property type="match status" value="1"/>
</dbReference>